<accession>A0A2H0TQ35</accession>
<dbReference type="Gene3D" id="3.30.160.20">
    <property type="match status" value="1"/>
</dbReference>
<organism evidence="10 11">
    <name type="scientific">Candidatus Magasanikbacteria bacterium CG10_big_fil_rev_8_21_14_0_10_47_10</name>
    <dbReference type="NCBI Taxonomy" id="1974652"/>
    <lineage>
        <taxon>Bacteria</taxon>
        <taxon>Candidatus Magasanikiibacteriota</taxon>
    </lineage>
</organism>
<comment type="caution">
    <text evidence="10">The sequence shown here is derived from an EMBL/GenBank/DDBJ whole genome shotgun (WGS) entry which is preliminary data.</text>
</comment>
<sequence>MNNKYTEFLKTFNQLEADLSDPTVLHDSKKLQKTSEIYSEMKETAQKIKDLLSLESQHLDALKMAASDDQGMKEMAEQEADELQTKADLLEKELEEMTRSADPMDKKDIIVEIRAGAGGDEAALFAGDLMRMYMRYAEQKNWKTALVDASQIGLGGYKEVIFEIHGKDVYKNMKYEMGVHRVQRVPETEKQGRIHTSTASVAILPEVEETEITINPNDLRIDTFMSGGKGGQSVNTTYSAVRITHIPSGIVAQCQDERSQQQNRIKAMNVLRARLFEMEQEKRQSAIDAKRRNQIGSGDRSEKIRTYNFPQDRITDHRIKESWNNIVTILNGQLEPVIDALRAADYKQKDAG</sequence>
<dbReference type="GO" id="GO:0016149">
    <property type="term" value="F:translation release factor activity, codon specific"/>
    <property type="evidence" value="ECO:0007669"/>
    <property type="project" value="UniProtKB-UniRule"/>
</dbReference>
<evidence type="ECO:0000313" key="10">
    <source>
        <dbReference type="EMBL" id="PIR74252.1"/>
    </source>
</evidence>
<dbReference type="Pfam" id="PF03462">
    <property type="entry name" value="PCRF"/>
    <property type="match status" value="1"/>
</dbReference>
<evidence type="ECO:0000313" key="11">
    <source>
        <dbReference type="Proteomes" id="UP000230154"/>
    </source>
</evidence>
<evidence type="ECO:0000256" key="6">
    <source>
        <dbReference type="NCBIfam" id="TIGR00019"/>
    </source>
</evidence>
<evidence type="ECO:0000256" key="5">
    <source>
        <dbReference type="HAMAP-Rule" id="MF_00093"/>
    </source>
</evidence>
<name>A0A2H0TQ35_9BACT</name>
<feature type="domain" description="Peptide chain release factor" evidence="9">
    <location>
        <begin position="63"/>
        <end position="176"/>
    </location>
</feature>
<proteinExistence type="inferred from homology"/>
<dbReference type="Proteomes" id="UP000230154">
    <property type="component" value="Unassembled WGS sequence"/>
</dbReference>
<feature type="coiled-coil region" evidence="7">
    <location>
        <begin position="73"/>
        <end position="100"/>
    </location>
</feature>
<evidence type="ECO:0000259" key="9">
    <source>
        <dbReference type="SMART" id="SM00937"/>
    </source>
</evidence>
<reference evidence="11" key="1">
    <citation type="submission" date="2017-09" db="EMBL/GenBank/DDBJ databases">
        <title>Depth-based differentiation of microbial function through sediment-hosted aquifers and enrichment of novel symbionts in the deep terrestrial subsurface.</title>
        <authorList>
            <person name="Probst A.J."/>
            <person name="Ladd B."/>
            <person name="Jarett J.K."/>
            <person name="Geller-Mcgrath D.E."/>
            <person name="Sieber C.M.K."/>
            <person name="Emerson J.B."/>
            <person name="Anantharaman K."/>
            <person name="Thomas B.C."/>
            <person name="Malmstrom R."/>
            <person name="Stieglmeier M."/>
            <person name="Klingl A."/>
            <person name="Woyke T."/>
            <person name="Ryan C.M."/>
            <person name="Banfield J.F."/>
        </authorList>
    </citation>
    <scope>NUCLEOTIDE SEQUENCE [LARGE SCALE GENOMIC DNA]</scope>
</reference>
<evidence type="ECO:0000256" key="2">
    <source>
        <dbReference type="ARBA" id="ARBA00010835"/>
    </source>
</evidence>
<dbReference type="Gene3D" id="3.30.70.1660">
    <property type="match status" value="1"/>
</dbReference>
<dbReference type="GO" id="GO:0005737">
    <property type="term" value="C:cytoplasm"/>
    <property type="evidence" value="ECO:0007669"/>
    <property type="project" value="UniProtKB-SubCell"/>
</dbReference>
<gene>
    <name evidence="5" type="primary">prfA</name>
    <name evidence="10" type="ORF">COU35_03090</name>
</gene>
<feature type="region of interest" description="Disordered" evidence="8">
    <location>
        <begin position="284"/>
        <end position="307"/>
    </location>
</feature>
<dbReference type="InterPro" id="IPR000352">
    <property type="entry name" value="Pep_chain_release_fac_I"/>
</dbReference>
<keyword evidence="5" id="KW-0963">Cytoplasm</keyword>
<evidence type="ECO:0000256" key="4">
    <source>
        <dbReference type="ARBA" id="ARBA00022917"/>
    </source>
</evidence>
<evidence type="ECO:0000256" key="3">
    <source>
        <dbReference type="ARBA" id="ARBA00022481"/>
    </source>
</evidence>
<protein>
    <recommendedName>
        <fullName evidence="5 6">Peptide chain release factor 1</fullName>
        <shortName evidence="5">RF-1</shortName>
    </recommendedName>
</protein>
<dbReference type="EMBL" id="PFCB01000023">
    <property type="protein sequence ID" value="PIR74252.1"/>
    <property type="molecule type" value="Genomic_DNA"/>
</dbReference>
<dbReference type="InterPro" id="IPR004373">
    <property type="entry name" value="RF-1"/>
</dbReference>
<dbReference type="FunFam" id="3.30.160.20:FF:000004">
    <property type="entry name" value="Peptide chain release factor 1"/>
    <property type="match status" value="1"/>
</dbReference>
<dbReference type="HAMAP" id="MF_00093">
    <property type="entry name" value="Rel_fac_1"/>
    <property type="match status" value="1"/>
</dbReference>
<comment type="function">
    <text evidence="1 5">Peptide chain release factor 1 directs the termination of translation in response to the peptide chain termination codons UAG and UAA.</text>
</comment>
<dbReference type="Pfam" id="PF00472">
    <property type="entry name" value="RF-1"/>
    <property type="match status" value="1"/>
</dbReference>
<dbReference type="PANTHER" id="PTHR43804:SF7">
    <property type="entry name" value="LD18447P"/>
    <property type="match status" value="1"/>
</dbReference>
<dbReference type="InterPro" id="IPR005139">
    <property type="entry name" value="PCRF"/>
</dbReference>
<dbReference type="SUPFAM" id="SSF75620">
    <property type="entry name" value="Release factor"/>
    <property type="match status" value="1"/>
</dbReference>
<dbReference type="NCBIfam" id="NF001859">
    <property type="entry name" value="PRK00591.1"/>
    <property type="match status" value="1"/>
</dbReference>
<dbReference type="PANTHER" id="PTHR43804">
    <property type="entry name" value="LD18447P"/>
    <property type="match status" value="1"/>
</dbReference>
<keyword evidence="4 5" id="KW-0648">Protein biosynthesis</keyword>
<evidence type="ECO:0000256" key="8">
    <source>
        <dbReference type="SAM" id="MobiDB-lite"/>
    </source>
</evidence>
<dbReference type="AlphaFoldDB" id="A0A2H0TQ35"/>
<dbReference type="InterPro" id="IPR045853">
    <property type="entry name" value="Pep_chain_release_fac_I_sf"/>
</dbReference>
<dbReference type="InterPro" id="IPR050057">
    <property type="entry name" value="Prokaryotic/Mito_RF"/>
</dbReference>
<dbReference type="Gene3D" id="6.10.140.1950">
    <property type="match status" value="1"/>
</dbReference>
<feature type="modified residue" description="N5-methylglutamine" evidence="5">
    <location>
        <position position="232"/>
    </location>
</feature>
<keyword evidence="3 5" id="KW-0488">Methylation</keyword>
<comment type="PTM">
    <text evidence="5">Methylated by PrmC. Methylation increases the termination efficiency of RF1.</text>
</comment>
<dbReference type="NCBIfam" id="TIGR00019">
    <property type="entry name" value="prfA"/>
    <property type="match status" value="1"/>
</dbReference>
<dbReference type="SMART" id="SM00937">
    <property type="entry name" value="PCRF"/>
    <property type="match status" value="1"/>
</dbReference>
<comment type="subcellular location">
    <subcellularLocation>
        <location evidence="5">Cytoplasm</location>
    </subcellularLocation>
</comment>
<evidence type="ECO:0000256" key="1">
    <source>
        <dbReference type="ARBA" id="ARBA00002986"/>
    </source>
</evidence>
<comment type="similarity">
    <text evidence="2 5">Belongs to the prokaryotic/mitochondrial release factor family.</text>
</comment>
<evidence type="ECO:0000256" key="7">
    <source>
        <dbReference type="SAM" id="Coils"/>
    </source>
</evidence>
<keyword evidence="7" id="KW-0175">Coiled coil</keyword>
<dbReference type="FunFam" id="3.30.70.1660:FF:000002">
    <property type="entry name" value="Peptide chain release factor 1"/>
    <property type="match status" value="1"/>
</dbReference>